<keyword evidence="1 2" id="KW-0597">Phosphoprotein</keyword>
<dbReference type="InterPro" id="IPR011006">
    <property type="entry name" value="CheY-like_superfamily"/>
</dbReference>
<organism evidence="4 5">
    <name type="scientific">Engelhardtia mirabilis</name>
    <dbReference type="NCBI Taxonomy" id="2528011"/>
    <lineage>
        <taxon>Bacteria</taxon>
        <taxon>Pseudomonadati</taxon>
        <taxon>Planctomycetota</taxon>
        <taxon>Planctomycetia</taxon>
        <taxon>Planctomycetia incertae sedis</taxon>
        <taxon>Engelhardtia</taxon>
    </lineage>
</organism>
<dbReference type="EMBL" id="CP036287">
    <property type="protein sequence ID" value="QDU69549.1"/>
    <property type="molecule type" value="Genomic_DNA"/>
</dbReference>
<dbReference type="PANTHER" id="PTHR44591">
    <property type="entry name" value="STRESS RESPONSE REGULATOR PROTEIN 1"/>
    <property type="match status" value="1"/>
</dbReference>
<sequence>MIVKCAESDLDEQMLVREAQTAGVINYQRLQTVLLIEDQEDLNRALATRLQWSGLNVESAFDGLTGLNKIETLDPDLILLDLCLPELHGFKLLHAIRHHSGLQQAPIIVLTGDTSPGIARRAARAGVRRVFRKPVSFGDVVEEAHAALEGF</sequence>
<feature type="domain" description="Response regulatory" evidence="3">
    <location>
        <begin position="32"/>
        <end position="148"/>
    </location>
</feature>
<dbReference type="Gene3D" id="3.40.50.2300">
    <property type="match status" value="1"/>
</dbReference>
<protein>
    <submittedName>
        <fullName evidence="4">Response regulator ArlR</fullName>
    </submittedName>
</protein>
<dbReference type="InterPro" id="IPR050595">
    <property type="entry name" value="Bact_response_regulator"/>
</dbReference>
<dbReference type="RefSeq" id="WP_145069540.1">
    <property type="nucleotide sequence ID" value="NZ_CP036287.1"/>
</dbReference>
<proteinExistence type="predicted"/>
<dbReference type="InterPro" id="IPR001789">
    <property type="entry name" value="Sig_transdc_resp-reg_receiver"/>
</dbReference>
<evidence type="ECO:0000259" key="3">
    <source>
        <dbReference type="PROSITE" id="PS50110"/>
    </source>
</evidence>
<dbReference type="Proteomes" id="UP000316921">
    <property type="component" value="Chromosome"/>
</dbReference>
<evidence type="ECO:0000256" key="2">
    <source>
        <dbReference type="PROSITE-ProRule" id="PRU00169"/>
    </source>
</evidence>
<feature type="modified residue" description="4-aspartylphosphate" evidence="2">
    <location>
        <position position="81"/>
    </location>
</feature>
<reference evidence="4 5" key="1">
    <citation type="submission" date="2019-02" db="EMBL/GenBank/DDBJ databases">
        <title>Deep-cultivation of Planctomycetes and their phenomic and genomic characterization uncovers novel biology.</title>
        <authorList>
            <person name="Wiegand S."/>
            <person name="Jogler M."/>
            <person name="Boedeker C."/>
            <person name="Pinto D."/>
            <person name="Vollmers J."/>
            <person name="Rivas-Marin E."/>
            <person name="Kohn T."/>
            <person name="Peeters S.H."/>
            <person name="Heuer A."/>
            <person name="Rast P."/>
            <person name="Oberbeckmann S."/>
            <person name="Bunk B."/>
            <person name="Jeske O."/>
            <person name="Meyerdierks A."/>
            <person name="Storesund J.E."/>
            <person name="Kallscheuer N."/>
            <person name="Luecker S."/>
            <person name="Lage O.M."/>
            <person name="Pohl T."/>
            <person name="Merkel B.J."/>
            <person name="Hornburger P."/>
            <person name="Mueller R.-W."/>
            <person name="Bruemmer F."/>
            <person name="Labrenz M."/>
            <person name="Spormann A.M."/>
            <person name="Op den Camp H."/>
            <person name="Overmann J."/>
            <person name="Amann R."/>
            <person name="Jetten M.S.M."/>
            <person name="Mascher T."/>
            <person name="Medema M.H."/>
            <person name="Devos D.P."/>
            <person name="Kaster A.-K."/>
            <person name="Ovreas L."/>
            <person name="Rohde M."/>
            <person name="Galperin M.Y."/>
            <person name="Jogler C."/>
        </authorList>
    </citation>
    <scope>NUCLEOTIDE SEQUENCE [LARGE SCALE GENOMIC DNA]</scope>
    <source>
        <strain evidence="4 5">Pla133</strain>
    </source>
</reference>
<dbReference type="Pfam" id="PF00072">
    <property type="entry name" value="Response_reg"/>
    <property type="match status" value="1"/>
</dbReference>
<accession>A0A518BRE7</accession>
<dbReference type="KEGG" id="pbap:Pla133_46690"/>
<name>A0A518BRE7_9BACT</name>
<evidence type="ECO:0000256" key="1">
    <source>
        <dbReference type="ARBA" id="ARBA00022553"/>
    </source>
</evidence>
<dbReference type="PROSITE" id="PS50110">
    <property type="entry name" value="RESPONSE_REGULATORY"/>
    <property type="match status" value="1"/>
</dbReference>
<evidence type="ECO:0000313" key="5">
    <source>
        <dbReference type="Proteomes" id="UP000316921"/>
    </source>
</evidence>
<dbReference type="PANTHER" id="PTHR44591:SF3">
    <property type="entry name" value="RESPONSE REGULATORY DOMAIN-CONTAINING PROTEIN"/>
    <property type="match status" value="1"/>
</dbReference>
<dbReference type="AlphaFoldDB" id="A0A518BRE7"/>
<evidence type="ECO:0000313" key="4">
    <source>
        <dbReference type="EMBL" id="QDU69549.1"/>
    </source>
</evidence>
<keyword evidence="5" id="KW-1185">Reference proteome</keyword>
<dbReference type="SMART" id="SM00448">
    <property type="entry name" value="REC"/>
    <property type="match status" value="1"/>
</dbReference>
<dbReference type="SUPFAM" id="SSF52172">
    <property type="entry name" value="CheY-like"/>
    <property type="match status" value="1"/>
</dbReference>
<dbReference type="GO" id="GO:0000160">
    <property type="term" value="P:phosphorelay signal transduction system"/>
    <property type="evidence" value="ECO:0007669"/>
    <property type="project" value="InterPro"/>
</dbReference>
<gene>
    <name evidence="4" type="primary">arlR</name>
    <name evidence="4" type="ORF">Pla133_46690</name>
</gene>